<evidence type="ECO:0000313" key="16">
    <source>
        <dbReference type="Proteomes" id="UP001254564"/>
    </source>
</evidence>
<evidence type="ECO:0000256" key="10">
    <source>
        <dbReference type="ARBA" id="ARBA00023235"/>
    </source>
</evidence>
<reference evidence="15 16" key="1">
    <citation type="submission" date="2023-04" db="EMBL/GenBank/DDBJ databases">
        <title>A long-awaited taxogenomic arrangement of the family Halomonadaceae.</title>
        <authorList>
            <person name="De La Haba R."/>
            <person name="Chuvochina M."/>
            <person name="Wittouck S."/>
            <person name="Arahal D.R."/>
            <person name="Sanchez-Porro C."/>
            <person name="Hugenholtz P."/>
            <person name="Ventosa A."/>
        </authorList>
    </citation>
    <scope>NUCLEOTIDE SEQUENCE [LARGE SCALE GENOMIC DNA]</scope>
    <source>
        <strain evidence="15 16">DSM 21020</strain>
    </source>
</reference>
<evidence type="ECO:0000256" key="5">
    <source>
        <dbReference type="ARBA" id="ARBA00022806"/>
    </source>
</evidence>
<dbReference type="CDD" id="cd17933">
    <property type="entry name" value="DEXSc_RecD-like"/>
    <property type="match status" value="1"/>
</dbReference>
<dbReference type="GO" id="GO:0008854">
    <property type="term" value="F:exodeoxyribonuclease V activity"/>
    <property type="evidence" value="ECO:0007669"/>
    <property type="project" value="UniProtKB-EC"/>
</dbReference>
<comment type="subunit">
    <text evidence="11">Heterotrimer of RecB, RecC and RecD. All subunits contribute to DNA-binding.</text>
</comment>
<keyword evidence="10 11" id="KW-0413">Isomerase</keyword>
<evidence type="ECO:0000256" key="7">
    <source>
        <dbReference type="ARBA" id="ARBA00022840"/>
    </source>
</evidence>
<feature type="compositionally biased region" description="Basic and acidic residues" evidence="12">
    <location>
        <begin position="24"/>
        <end position="36"/>
    </location>
</feature>
<evidence type="ECO:0000256" key="4">
    <source>
        <dbReference type="ARBA" id="ARBA00022801"/>
    </source>
</evidence>
<evidence type="ECO:0000256" key="8">
    <source>
        <dbReference type="ARBA" id="ARBA00023125"/>
    </source>
</evidence>
<dbReference type="Gene3D" id="3.40.50.300">
    <property type="entry name" value="P-loop containing nucleotide triphosphate hydrolases"/>
    <property type="match status" value="3"/>
</dbReference>
<evidence type="ECO:0000259" key="13">
    <source>
        <dbReference type="Pfam" id="PF13538"/>
    </source>
</evidence>
<evidence type="ECO:0000313" key="15">
    <source>
        <dbReference type="EMBL" id="MDR5900032.1"/>
    </source>
</evidence>
<keyword evidence="7 11" id="KW-0067">ATP-binding</keyword>
<dbReference type="EC" id="5.6.2.3" evidence="11"/>
<dbReference type="Pfam" id="PF13538">
    <property type="entry name" value="UvrD_C_2"/>
    <property type="match status" value="1"/>
</dbReference>
<name>A0ABU1H8J1_9GAMM</name>
<feature type="region of interest" description="Disordered" evidence="12">
    <location>
        <begin position="1"/>
        <end position="43"/>
    </location>
</feature>
<comment type="miscellaneous">
    <text evidence="11">In the RecBCD complex, RecB has a slow 3'-5' helicase, an exonuclease activity and loads RecA onto ssDNA, RecD has a fast 5'-3' helicase activity, while RecC stimulates the ATPase and processivity of the RecB helicase and contributes to recognition of the Chi site.</text>
</comment>
<evidence type="ECO:0000256" key="12">
    <source>
        <dbReference type="SAM" id="MobiDB-lite"/>
    </source>
</evidence>
<evidence type="ECO:0000256" key="11">
    <source>
        <dbReference type="HAMAP-Rule" id="MF_01487"/>
    </source>
</evidence>
<dbReference type="Pfam" id="PF21185">
    <property type="entry name" value="RecD_N"/>
    <property type="match status" value="1"/>
</dbReference>
<accession>A0ABU1H8J1</accession>
<keyword evidence="9 11" id="KW-0234">DNA repair</keyword>
<comment type="catalytic activity">
    <reaction evidence="11">
        <text>ATP + H2O = ADP + phosphate + H(+)</text>
        <dbReference type="Rhea" id="RHEA:13065"/>
        <dbReference type="ChEBI" id="CHEBI:15377"/>
        <dbReference type="ChEBI" id="CHEBI:15378"/>
        <dbReference type="ChEBI" id="CHEBI:30616"/>
        <dbReference type="ChEBI" id="CHEBI:43474"/>
        <dbReference type="ChEBI" id="CHEBI:456216"/>
        <dbReference type="EC" id="5.6.2.3"/>
    </reaction>
</comment>
<comment type="similarity">
    <text evidence="11">Belongs to the RecD family.</text>
</comment>
<feature type="binding site" evidence="11">
    <location>
        <begin position="249"/>
        <end position="256"/>
    </location>
    <ligand>
        <name>ATP</name>
        <dbReference type="ChEBI" id="CHEBI:30616"/>
    </ligand>
</feature>
<dbReference type="InterPro" id="IPR041851">
    <property type="entry name" value="RecD_N_sf"/>
</dbReference>
<gene>
    <name evidence="11 15" type="primary">recD</name>
    <name evidence="15" type="ORF">QC823_13675</name>
</gene>
<keyword evidence="16" id="KW-1185">Reference proteome</keyword>
<evidence type="ECO:0000256" key="9">
    <source>
        <dbReference type="ARBA" id="ARBA00023204"/>
    </source>
</evidence>
<keyword evidence="6 11" id="KW-0269">Exonuclease</keyword>
<organism evidence="15 16">
    <name type="scientific">Vreelandella vilamensis</name>
    <dbReference type="NCBI Taxonomy" id="531309"/>
    <lineage>
        <taxon>Bacteria</taxon>
        <taxon>Pseudomonadati</taxon>
        <taxon>Pseudomonadota</taxon>
        <taxon>Gammaproteobacteria</taxon>
        <taxon>Oceanospirillales</taxon>
        <taxon>Halomonadaceae</taxon>
        <taxon>Vreelandella</taxon>
    </lineage>
</organism>
<dbReference type="PANTHER" id="PTHR43788:SF6">
    <property type="entry name" value="DNA HELICASE B"/>
    <property type="match status" value="1"/>
</dbReference>
<keyword evidence="2 11" id="KW-0547">Nucleotide-binding</keyword>
<evidence type="ECO:0000256" key="2">
    <source>
        <dbReference type="ARBA" id="ARBA00022741"/>
    </source>
</evidence>
<dbReference type="Gene3D" id="1.10.10.1020">
    <property type="entry name" value="RecBCD complex, subunit RecD, N-terminal domain"/>
    <property type="match status" value="1"/>
</dbReference>
<sequence>MSRKRTNGHPGDTHTFDLFDDTAAEMREQREQREPSEPTPTAATEQVSAYLALSDTAELLALCERWVARGWLRDLDRALVRFFAMEAPDAPPLLLLGAALASHQLGRGHVCLDLNATLSAPDFALSLPPEGDDLTDPPPLPSQVLAPLTLADWQAALNHPLLASDGPGNTPLVVSNNGNTTKLYLRRYWQYEQTLHQEIAHRLEAMNADGESALLPDALTILFDNTGTLDWQKTACALAARNRFGIITGGPGTGKTTTVVRLLALLQTLQLAAPDDQPLRIRLAAPTGKAAARLNESIAGQVNNLPIDQLEQLLTNRVMSEDETRRSATKTRSLHPVNKQFEERFNTVSSSAIAIPTEVTTLHRLLGAHPDTRHFRHNAANPLALDVLVIDEASMVDIEMMTAVLRALPAQAQLVLLGDKDQLASVEAGAVLGDLCRRAEAAHYTPETAQWLEHATGQPLPPDYIDAQGQPLDQAITMLRVSHRFNEHSGIGQLAQAINQPSHNHRPEEKHQAVNQVLRHGYPDLHHLTLTDDAALDKLVIHGSPDKFINGGEGRTDHNGAPIAPPTGYRHYLNVLNAQRPRGESFEESADAYNDWADALLSAYSHFQLLCALRKGPWGVEGLNLRIAKTLRHEKLLYGSDFTLEKGWYEGRPVLVTQNDYGLKLMNGDIGITLAVPDPRTPGKTLLRVAFPTSDPEKPIRWVLPSRLHAVETVFAMTVHKSQGSEFKHTALLLPPTINPILTRELVYTGITRARDWLTLIEAKRGVMNEAVTREVMRVSGLEGI</sequence>
<dbReference type="RefSeq" id="WP_309656908.1">
    <property type="nucleotide sequence ID" value="NZ_JARWAN010000025.1"/>
</dbReference>
<evidence type="ECO:0000256" key="3">
    <source>
        <dbReference type="ARBA" id="ARBA00022763"/>
    </source>
</evidence>
<keyword evidence="1 11" id="KW-0540">Nuclease</keyword>
<dbReference type="InterPro" id="IPR006344">
    <property type="entry name" value="RecD"/>
</dbReference>
<evidence type="ECO:0000256" key="6">
    <source>
        <dbReference type="ARBA" id="ARBA00022839"/>
    </source>
</evidence>
<comment type="caution">
    <text evidence="15">The sequence shown here is derived from an EMBL/GenBank/DDBJ whole genome shotgun (WGS) entry which is preliminary data.</text>
</comment>
<dbReference type="Proteomes" id="UP001254564">
    <property type="component" value="Unassembled WGS sequence"/>
</dbReference>
<feature type="domain" description="RecBCD enzyme subunit RecD N-terminal" evidence="14">
    <location>
        <begin position="69"/>
        <end position="177"/>
    </location>
</feature>
<dbReference type="NCBIfam" id="TIGR01447">
    <property type="entry name" value="recD"/>
    <property type="match status" value="1"/>
</dbReference>
<dbReference type="InterPro" id="IPR049550">
    <property type="entry name" value="RecD_N"/>
</dbReference>
<proteinExistence type="inferred from homology"/>
<evidence type="ECO:0000256" key="1">
    <source>
        <dbReference type="ARBA" id="ARBA00022722"/>
    </source>
</evidence>
<dbReference type="CDD" id="cd18809">
    <property type="entry name" value="SF1_C_RecD"/>
    <property type="match status" value="1"/>
</dbReference>
<dbReference type="HAMAP" id="MF_01487">
    <property type="entry name" value="RecD"/>
    <property type="match status" value="1"/>
</dbReference>
<keyword evidence="8 11" id="KW-0238">DNA-binding</keyword>
<protein>
    <recommendedName>
        <fullName evidence="11">RecBCD enzyme subunit RecD</fullName>
        <ecNumber evidence="11">5.6.2.3</ecNumber>
    </recommendedName>
    <alternativeName>
        <fullName evidence="11">DNA 5'-3' helicase subunit RecD</fullName>
    </alternativeName>
    <alternativeName>
        <fullName evidence="11">Exonuclease V subunit RecD</fullName>
        <shortName evidence="11">ExoV subunit RecD</shortName>
    </alternativeName>
    <alternativeName>
        <fullName evidence="11">Helicase/nuclease RecBCD subunit RecD</fullName>
    </alternativeName>
</protein>
<comment type="function">
    <text evidence="11">A helicase/nuclease that prepares dsDNA breaks (DSB) for recombinational DNA repair. Binds to DSBs and unwinds DNA via a highly rapid and processive ATP-dependent bidirectional helicase activity. Unwinds dsDNA until it encounters a Chi (crossover hotspot instigator) sequence from the 3' direction. Cuts ssDNA a few nucleotides 3' to the Chi site. The properties and activities of the enzyme are changed at Chi. The Chi-altered holoenzyme produces a long 3'-ssDNA overhang and facilitates RecA-binding to the ssDNA for homologous DNA recombination and repair. Holoenzyme degrades any linearized DNA that is unable to undergo homologous recombination. In the holoenzyme this subunit has ssDNA-dependent ATPase and 5'-3' helicase activity. When added to pre-assembled RecBC greatly stimulates nuclease activity and augments holoenzyme processivity. Negatively regulates the RecA-loading ability of RecBCD.</text>
</comment>
<keyword evidence="3 11" id="KW-0227">DNA damage</keyword>
<dbReference type="InterPro" id="IPR027417">
    <property type="entry name" value="P-loop_NTPase"/>
</dbReference>
<evidence type="ECO:0000259" key="14">
    <source>
        <dbReference type="Pfam" id="PF21185"/>
    </source>
</evidence>
<dbReference type="SUPFAM" id="SSF52540">
    <property type="entry name" value="P-loop containing nucleoside triphosphate hydrolases"/>
    <property type="match status" value="2"/>
</dbReference>
<dbReference type="Pfam" id="PF13245">
    <property type="entry name" value="AAA_19"/>
    <property type="match status" value="1"/>
</dbReference>
<keyword evidence="5 11" id="KW-0347">Helicase</keyword>
<dbReference type="InterPro" id="IPR027785">
    <property type="entry name" value="UvrD-like_helicase_C"/>
</dbReference>
<dbReference type="EMBL" id="JARWAN010000025">
    <property type="protein sequence ID" value="MDR5900032.1"/>
    <property type="molecule type" value="Genomic_DNA"/>
</dbReference>
<dbReference type="InterPro" id="IPR050534">
    <property type="entry name" value="Coronavir_polyprotein_1ab"/>
</dbReference>
<feature type="domain" description="UvrD-like helicase C-terminal" evidence="13">
    <location>
        <begin position="714"/>
        <end position="761"/>
    </location>
</feature>
<dbReference type="PANTHER" id="PTHR43788">
    <property type="entry name" value="DNA2/NAM7 HELICASE FAMILY MEMBER"/>
    <property type="match status" value="1"/>
</dbReference>
<keyword evidence="4 11" id="KW-0378">Hydrolase</keyword>